<name>A0ACD5C1T9_9SPHI</name>
<reference evidence="1" key="1">
    <citation type="submission" date="2024-04" db="EMBL/GenBank/DDBJ databases">
        <title>Complete genome sequence of Sphingobacterium thalpophiium BAA-1094.</title>
        <authorList>
            <person name="Adaikpoh B.I."/>
        </authorList>
    </citation>
    <scope>NUCLEOTIDE SEQUENCE</scope>
    <source>
        <strain evidence="1">BAA-1094</strain>
    </source>
</reference>
<sequence length="79" mass="8951">MMLGEALEKVVTYMFALCWMDALLGGWPSLMAGTVTDAIFQVIQFFKLSNVQEEFKDLLRLVFFLSGTGGNARFRVIHE</sequence>
<protein>
    <submittedName>
        <fullName evidence="1">Uncharacterized protein</fullName>
    </submittedName>
</protein>
<proteinExistence type="predicted"/>
<dbReference type="Proteomes" id="UP001485301">
    <property type="component" value="Chromosome"/>
</dbReference>
<accession>A0ACD5C1T9</accession>
<keyword evidence="2" id="KW-1185">Reference proteome</keyword>
<evidence type="ECO:0000313" key="1">
    <source>
        <dbReference type="EMBL" id="WZN55843.1"/>
    </source>
</evidence>
<evidence type="ECO:0000313" key="2">
    <source>
        <dbReference type="Proteomes" id="UP001485301"/>
    </source>
</evidence>
<organism evidence="1 2">
    <name type="scientific">Sphingobacterium thalpophilum</name>
    <dbReference type="NCBI Taxonomy" id="259"/>
    <lineage>
        <taxon>Bacteria</taxon>
        <taxon>Pseudomonadati</taxon>
        <taxon>Bacteroidota</taxon>
        <taxon>Sphingobacteriia</taxon>
        <taxon>Sphingobacteriales</taxon>
        <taxon>Sphingobacteriaceae</taxon>
        <taxon>Sphingobacterium</taxon>
    </lineage>
</organism>
<gene>
    <name evidence="1" type="ORF">AACH28_24975</name>
</gene>
<dbReference type="EMBL" id="CP151087">
    <property type="protein sequence ID" value="WZN55843.1"/>
    <property type="molecule type" value="Genomic_DNA"/>
</dbReference>